<proteinExistence type="predicted"/>
<name>A0A8E0RQD8_9TREM</name>
<gene>
    <name evidence="2" type="ORF">FBUS_09007</name>
</gene>
<evidence type="ECO:0000313" key="3">
    <source>
        <dbReference type="Proteomes" id="UP000728185"/>
    </source>
</evidence>
<evidence type="ECO:0000256" key="1">
    <source>
        <dbReference type="SAM" id="MobiDB-lite"/>
    </source>
</evidence>
<accession>A0A8E0RQD8</accession>
<keyword evidence="3" id="KW-1185">Reference proteome</keyword>
<protein>
    <submittedName>
        <fullName evidence="2">Uncharacterized protein</fullName>
    </submittedName>
</protein>
<dbReference type="OrthoDB" id="277011at2759"/>
<dbReference type="EMBL" id="LUCM01010888">
    <property type="protein sequence ID" value="KAA0184810.1"/>
    <property type="molecule type" value="Genomic_DNA"/>
</dbReference>
<dbReference type="AlphaFoldDB" id="A0A8E0RQD8"/>
<feature type="non-terminal residue" evidence="2">
    <location>
        <position position="1"/>
    </location>
</feature>
<reference evidence="2" key="1">
    <citation type="submission" date="2019-05" db="EMBL/GenBank/DDBJ databases">
        <title>Annotation for the trematode Fasciolopsis buski.</title>
        <authorList>
            <person name="Choi Y.-J."/>
        </authorList>
    </citation>
    <scope>NUCLEOTIDE SEQUENCE</scope>
    <source>
        <strain evidence="2">HT</strain>
        <tissue evidence="2">Whole worm</tissue>
    </source>
</reference>
<feature type="region of interest" description="Disordered" evidence="1">
    <location>
        <begin position="53"/>
        <end position="78"/>
    </location>
</feature>
<evidence type="ECO:0000313" key="2">
    <source>
        <dbReference type="EMBL" id="KAA0184810.1"/>
    </source>
</evidence>
<feature type="compositionally biased region" description="Polar residues" evidence="1">
    <location>
        <begin position="132"/>
        <end position="152"/>
    </location>
</feature>
<sequence length="422" mass="46420">FSDVDHAGSISSHASQDDLSIEECERLVLSPPPVPMNMETACAAIYAAARRSNSSRTHSIKTQPHDGHSDTQSQPSELDLCKQKPEVPHDLSYSYRPGSLSRWRRLFCCFPDRAAAITREGKHTQFRAPYTRSVTTDQRGLTDTDNGDSSFIPSRFDESTKKPRSRKLKLFPSKPAHDSKTVNHSVASVHAHKVEIPIILDRFPQKPIPPSSQCTTECVSVSSLANTMVHHHRPALPNYVLNSLVRTTECPSSCPLGTPTANGHGVNDLDNRPNEPAAQTSLHQSIAKPHSSFTITFPKLPGFRRPPFEAAVPSGELTTRELSITISPSVSAEHHTIPTAYTADGTLPHPMMHEETNLGPRPLPLGTSWDNGDVEITVPSDVDQTDYQTMIDQNGGQGDSSSENLDTVSASFSIYYIYIYIY</sequence>
<feature type="region of interest" description="Disordered" evidence="1">
    <location>
        <begin position="128"/>
        <end position="166"/>
    </location>
</feature>
<organism evidence="2 3">
    <name type="scientific">Fasciolopsis buskii</name>
    <dbReference type="NCBI Taxonomy" id="27845"/>
    <lineage>
        <taxon>Eukaryota</taxon>
        <taxon>Metazoa</taxon>
        <taxon>Spiralia</taxon>
        <taxon>Lophotrochozoa</taxon>
        <taxon>Platyhelminthes</taxon>
        <taxon>Trematoda</taxon>
        <taxon>Digenea</taxon>
        <taxon>Plagiorchiida</taxon>
        <taxon>Echinostomata</taxon>
        <taxon>Echinostomatoidea</taxon>
        <taxon>Fasciolidae</taxon>
        <taxon>Fasciolopsis</taxon>
    </lineage>
</organism>
<dbReference type="Proteomes" id="UP000728185">
    <property type="component" value="Unassembled WGS sequence"/>
</dbReference>
<comment type="caution">
    <text evidence="2">The sequence shown here is derived from an EMBL/GenBank/DDBJ whole genome shotgun (WGS) entry which is preliminary data.</text>
</comment>